<dbReference type="Pfam" id="PF06580">
    <property type="entry name" value="His_kinase"/>
    <property type="match status" value="1"/>
</dbReference>
<protein>
    <submittedName>
        <fullName evidence="13">Histidine kinase</fullName>
    </submittedName>
</protein>
<evidence type="ECO:0000256" key="2">
    <source>
        <dbReference type="ARBA" id="ARBA00022475"/>
    </source>
</evidence>
<evidence type="ECO:0000256" key="8">
    <source>
        <dbReference type="ARBA" id="ARBA00022840"/>
    </source>
</evidence>
<dbReference type="InterPro" id="IPR036890">
    <property type="entry name" value="HATPase_C_sf"/>
</dbReference>
<dbReference type="SUPFAM" id="SSF55874">
    <property type="entry name" value="ATPase domain of HSP90 chaperone/DNA topoisomerase II/histidine kinase"/>
    <property type="match status" value="1"/>
</dbReference>
<comment type="subcellular location">
    <subcellularLocation>
        <location evidence="1">Cell membrane</location>
        <topology evidence="1">Multi-pass membrane protein</topology>
    </subcellularLocation>
</comment>
<dbReference type="AlphaFoldDB" id="A0A7Z2VQ12"/>
<gene>
    <name evidence="13" type="ORF">HH215_30690</name>
</gene>
<dbReference type="GO" id="GO:0000155">
    <property type="term" value="F:phosphorelay sensor kinase activity"/>
    <property type="evidence" value="ECO:0007669"/>
    <property type="project" value="InterPro"/>
</dbReference>
<evidence type="ECO:0000259" key="12">
    <source>
        <dbReference type="Pfam" id="PF06580"/>
    </source>
</evidence>
<evidence type="ECO:0000256" key="10">
    <source>
        <dbReference type="ARBA" id="ARBA00023012"/>
    </source>
</evidence>
<keyword evidence="5" id="KW-0812">Transmembrane</keyword>
<keyword evidence="6" id="KW-0547">Nucleotide-binding</keyword>
<sequence>MKRSDSRNLRAFDGGAEKKDEVGFLTGSFNRMIGRIDELVNSVQRSEIMRKEAEYLMLQAQIKPHFLYNTLETIRMLAHSNGDAPVSELTNNLARFVRYSLSRQNDTATIADELEHIRSYLSVHQTRFGDRMKFEIEAEEGVGSQRCPRFILQPLVENSIEHGISKIRRIGLIRIRCYRAEDRYTVITISDSGPGKMHRN</sequence>
<name>A0A7Z2VQ12_9BACL</name>
<keyword evidence="2" id="KW-1003">Cell membrane</keyword>
<feature type="domain" description="Signal transduction histidine kinase internal region" evidence="12">
    <location>
        <begin position="53"/>
        <end position="132"/>
    </location>
</feature>
<dbReference type="RefSeq" id="WP_169283360.1">
    <property type="nucleotide sequence ID" value="NZ_CP051680.1"/>
</dbReference>
<keyword evidence="8" id="KW-0067">ATP-binding</keyword>
<keyword evidence="10" id="KW-0902">Two-component regulatory system</keyword>
<keyword evidence="7 13" id="KW-0418">Kinase</keyword>
<evidence type="ECO:0000256" key="11">
    <source>
        <dbReference type="ARBA" id="ARBA00023136"/>
    </source>
</evidence>
<dbReference type="PANTHER" id="PTHR34220">
    <property type="entry name" value="SENSOR HISTIDINE KINASE YPDA"/>
    <property type="match status" value="1"/>
</dbReference>
<evidence type="ECO:0000256" key="9">
    <source>
        <dbReference type="ARBA" id="ARBA00022989"/>
    </source>
</evidence>
<evidence type="ECO:0000256" key="4">
    <source>
        <dbReference type="ARBA" id="ARBA00022679"/>
    </source>
</evidence>
<keyword evidence="14" id="KW-1185">Reference proteome</keyword>
<dbReference type="GO" id="GO:0005524">
    <property type="term" value="F:ATP binding"/>
    <property type="evidence" value="ECO:0007669"/>
    <property type="project" value="UniProtKB-KW"/>
</dbReference>
<evidence type="ECO:0000256" key="3">
    <source>
        <dbReference type="ARBA" id="ARBA00022553"/>
    </source>
</evidence>
<evidence type="ECO:0000256" key="6">
    <source>
        <dbReference type="ARBA" id="ARBA00022741"/>
    </source>
</evidence>
<dbReference type="PANTHER" id="PTHR34220:SF11">
    <property type="entry name" value="SENSOR PROTEIN KINASE HPTS"/>
    <property type="match status" value="1"/>
</dbReference>
<evidence type="ECO:0000256" key="5">
    <source>
        <dbReference type="ARBA" id="ARBA00022692"/>
    </source>
</evidence>
<organism evidence="13 14">
    <name type="scientific">Cohnella herbarum</name>
    <dbReference type="NCBI Taxonomy" id="2728023"/>
    <lineage>
        <taxon>Bacteria</taxon>
        <taxon>Bacillati</taxon>
        <taxon>Bacillota</taxon>
        <taxon>Bacilli</taxon>
        <taxon>Bacillales</taxon>
        <taxon>Paenibacillaceae</taxon>
        <taxon>Cohnella</taxon>
    </lineage>
</organism>
<dbReference type="Proteomes" id="UP000502248">
    <property type="component" value="Chromosome"/>
</dbReference>
<evidence type="ECO:0000313" key="14">
    <source>
        <dbReference type="Proteomes" id="UP000502248"/>
    </source>
</evidence>
<keyword evidence="11" id="KW-0472">Membrane</keyword>
<evidence type="ECO:0000313" key="13">
    <source>
        <dbReference type="EMBL" id="QJD87114.1"/>
    </source>
</evidence>
<keyword evidence="9" id="KW-1133">Transmembrane helix</keyword>
<accession>A0A7Z2VQ12</accession>
<keyword evidence="4" id="KW-0808">Transferase</keyword>
<dbReference type="InterPro" id="IPR010559">
    <property type="entry name" value="Sig_transdc_His_kin_internal"/>
</dbReference>
<dbReference type="EMBL" id="CP051680">
    <property type="protein sequence ID" value="QJD87114.1"/>
    <property type="molecule type" value="Genomic_DNA"/>
</dbReference>
<evidence type="ECO:0000256" key="7">
    <source>
        <dbReference type="ARBA" id="ARBA00022777"/>
    </source>
</evidence>
<dbReference type="InterPro" id="IPR050640">
    <property type="entry name" value="Bact_2-comp_sensor_kinase"/>
</dbReference>
<keyword evidence="3" id="KW-0597">Phosphoprotein</keyword>
<dbReference type="GO" id="GO:0005886">
    <property type="term" value="C:plasma membrane"/>
    <property type="evidence" value="ECO:0007669"/>
    <property type="project" value="UniProtKB-SubCell"/>
</dbReference>
<reference evidence="13 14" key="1">
    <citation type="submission" date="2020-04" db="EMBL/GenBank/DDBJ databases">
        <title>Genome sequencing of novel species.</title>
        <authorList>
            <person name="Heo J."/>
            <person name="Kim S.-J."/>
            <person name="Kim J.-S."/>
            <person name="Hong S.-B."/>
            <person name="Kwon S.-W."/>
        </authorList>
    </citation>
    <scope>NUCLEOTIDE SEQUENCE [LARGE SCALE GENOMIC DNA]</scope>
    <source>
        <strain evidence="13 14">MFER-1</strain>
    </source>
</reference>
<dbReference type="KEGG" id="cheb:HH215_30690"/>
<proteinExistence type="predicted"/>
<evidence type="ECO:0000256" key="1">
    <source>
        <dbReference type="ARBA" id="ARBA00004651"/>
    </source>
</evidence>
<dbReference type="Gene3D" id="3.30.565.10">
    <property type="entry name" value="Histidine kinase-like ATPase, C-terminal domain"/>
    <property type="match status" value="1"/>
</dbReference>